<feature type="domain" description="TonB-dependent receptor plug" evidence="6">
    <location>
        <begin position="125"/>
        <end position="230"/>
    </location>
</feature>
<sequence length="1038" mass="115614">MKRKLLVWEVVMRQIAICCLLFLPSLNLFAQNSANIQGQVVDAVTKEPLIGVSILEKETTNGTITDFDGKFSLAVKDMNATVAFIYIGYLSAELKAGAAGGIIQLKEDAKALDEVVVVGYGVQKKVNLSGAVSAIEGSRIAAKPATDVLTALQGELPGVAILRSSGQPGSETSGIRIRGFSSVNSTQALVLIDGIEGDMTLLNPSDIESISVLKDAASSAIYGARAAAGVVLITTKNGKTGKPQVSYNGYYGINLPGNMPERLPAWEEQEFINIARFNQRGAVEWNAEQSSWVGNPNFNNRLHATDANRWEFFQSTNWVNEGTKDNTSQQSHAVSVSGGSKELNYLVSTNYYSKNGLLKYGPDGNERYNFRVKVNSEINPYINLAFNTSYEGSFKETPSYGATNVLELLYRSRGRQPIYNPEWDTNENMYNGDLQRNGIAIMKEGGANKNQYEAFTGKATLTVKDVVKGLSVNLSASRKAGYYSEQVNNRTLIFVGRAGGSRGMDTNVPNSLKKKKNNDFHDLFEATVNYDISLGKHTIGLLGGSTYENYRKDEIEGTVKSLVTNDFFSFNYYDNSNITNTSVNDLIEPWSMMSYFGRLNYNFADRYLFEANIRYDGSSRLTPANRWKAFPSFSVAWRVNEESWFSVPQINNLKLRTSWGQLGNGAVLGLYDYLALISSGTLMGNPYYYQDVLASKNKTWETVESTNIGFDLGILNNRLNFTADYYWKYNNDMLASVNLPAQIGIKTPNANIGILKTWGWEFEIGWKDKMKDLSYQVSFNLSDSQNELVKYSGVNIINAGTVDRLEGYSLNTIWGYKTDGYWSSREEYLAYKEAHPGFQSFNDGMVNGGDTKYLTQGNPDHTIGAGGGTPEEPGDLVCFGDANGRYLYGLNIGLQWKGVDFSMMWQGIGKRTVVIDGGTITPLAVSSQMPWTIHRDYWTEDNQDARWPRLYEGDTFNNHPSDRTVQDAAYLRLKNITVGYTIPLRKNIVERLRVYVAGADIWEHTNMLSVFDPEAGNNTKATYYPFFRTWTMGLNLTF</sequence>
<dbReference type="SUPFAM" id="SSF56935">
    <property type="entry name" value="Porins"/>
    <property type="match status" value="1"/>
</dbReference>
<accession>A0A5J4SB86</accession>
<dbReference type="InterPro" id="IPR039426">
    <property type="entry name" value="TonB-dep_rcpt-like"/>
</dbReference>
<dbReference type="EMBL" id="SNRY01000286">
    <property type="protein sequence ID" value="KAA6343138.1"/>
    <property type="molecule type" value="Genomic_DNA"/>
</dbReference>
<dbReference type="InterPro" id="IPR012910">
    <property type="entry name" value="Plug_dom"/>
</dbReference>
<reference evidence="7" key="1">
    <citation type="submission" date="2019-03" db="EMBL/GenBank/DDBJ databases">
        <title>Single cell metagenomics reveals metabolic interactions within the superorganism composed of flagellate Streblomastix strix and complex community of Bacteroidetes bacteria on its surface.</title>
        <authorList>
            <person name="Treitli S.C."/>
            <person name="Kolisko M."/>
            <person name="Husnik F."/>
            <person name="Keeling P."/>
            <person name="Hampl V."/>
        </authorList>
    </citation>
    <scope>NUCLEOTIDE SEQUENCE</scope>
    <source>
        <strain evidence="7">STM</strain>
    </source>
</reference>
<evidence type="ECO:0000313" key="7">
    <source>
        <dbReference type="EMBL" id="KAA6343138.1"/>
    </source>
</evidence>
<evidence type="ECO:0000256" key="5">
    <source>
        <dbReference type="ARBA" id="ARBA00023237"/>
    </source>
</evidence>
<dbReference type="Gene3D" id="2.170.130.10">
    <property type="entry name" value="TonB-dependent receptor, plug domain"/>
    <property type="match status" value="1"/>
</dbReference>
<dbReference type="Pfam" id="PF13715">
    <property type="entry name" value="CarbopepD_reg_2"/>
    <property type="match status" value="1"/>
</dbReference>
<keyword evidence="3" id="KW-0812">Transmembrane</keyword>
<evidence type="ECO:0000256" key="2">
    <source>
        <dbReference type="ARBA" id="ARBA00022448"/>
    </source>
</evidence>
<dbReference type="SUPFAM" id="SSF49464">
    <property type="entry name" value="Carboxypeptidase regulatory domain-like"/>
    <property type="match status" value="1"/>
</dbReference>
<dbReference type="PROSITE" id="PS52016">
    <property type="entry name" value="TONB_DEPENDENT_REC_3"/>
    <property type="match status" value="1"/>
</dbReference>
<keyword evidence="7" id="KW-0675">Receptor</keyword>
<name>A0A5J4SB86_9ZZZZ</name>
<evidence type="ECO:0000259" key="6">
    <source>
        <dbReference type="Pfam" id="PF07715"/>
    </source>
</evidence>
<evidence type="ECO:0000256" key="4">
    <source>
        <dbReference type="ARBA" id="ARBA00023136"/>
    </source>
</evidence>
<dbReference type="InterPro" id="IPR037066">
    <property type="entry name" value="Plug_dom_sf"/>
</dbReference>
<keyword evidence="5" id="KW-0998">Cell outer membrane</keyword>
<protein>
    <submittedName>
        <fullName evidence="7">TonB-dependent receptor SusC</fullName>
    </submittedName>
</protein>
<dbReference type="FunFam" id="2.170.130.10:FF:000003">
    <property type="entry name" value="SusC/RagA family TonB-linked outer membrane protein"/>
    <property type="match status" value="1"/>
</dbReference>
<dbReference type="GO" id="GO:0009279">
    <property type="term" value="C:cell outer membrane"/>
    <property type="evidence" value="ECO:0007669"/>
    <property type="project" value="UniProtKB-SubCell"/>
</dbReference>
<comment type="subcellular location">
    <subcellularLocation>
        <location evidence="1">Cell outer membrane</location>
        <topology evidence="1">Multi-pass membrane protein</topology>
    </subcellularLocation>
</comment>
<dbReference type="InterPro" id="IPR036942">
    <property type="entry name" value="Beta-barrel_TonB_sf"/>
</dbReference>
<proteinExistence type="predicted"/>
<dbReference type="Gene3D" id="2.40.170.20">
    <property type="entry name" value="TonB-dependent receptor, beta-barrel domain"/>
    <property type="match status" value="1"/>
</dbReference>
<gene>
    <name evidence="7" type="ORF">EZS27_009164</name>
</gene>
<dbReference type="InterPro" id="IPR023997">
    <property type="entry name" value="TonB-dep_OMP_SusC/RagA_CS"/>
</dbReference>
<dbReference type="Gene3D" id="2.60.40.1120">
    <property type="entry name" value="Carboxypeptidase-like, regulatory domain"/>
    <property type="match status" value="1"/>
</dbReference>
<dbReference type="AlphaFoldDB" id="A0A5J4SB86"/>
<comment type="caution">
    <text evidence="7">The sequence shown here is derived from an EMBL/GenBank/DDBJ whole genome shotgun (WGS) entry which is preliminary data.</text>
</comment>
<organism evidence="7">
    <name type="scientific">termite gut metagenome</name>
    <dbReference type="NCBI Taxonomy" id="433724"/>
    <lineage>
        <taxon>unclassified sequences</taxon>
        <taxon>metagenomes</taxon>
        <taxon>organismal metagenomes</taxon>
    </lineage>
</organism>
<keyword evidence="2" id="KW-0813">Transport</keyword>
<dbReference type="InterPro" id="IPR008969">
    <property type="entry name" value="CarboxyPept-like_regulatory"/>
</dbReference>
<dbReference type="Pfam" id="PF07715">
    <property type="entry name" value="Plug"/>
    <property type="match status" value="1"/>
</dbReference>
<keyword evidence="4" id="KW-0472">Membrane</keyword>
<dbReference type="InterPro" id="IPR023996">
    <property type="entry name" value="TonB-dep_OMP_SusC/RagA"/>
</dbReference>
<evidence type="ECO:0000256" key="3">
    <source>
        <dbReference type="ARBA" id="ARBA00022692"/>
    </source>
</evidence>
<dbReference type="NCBIfam" id="TIGR04057">
    <property type="entry name" value="SusC_RagA_signa"/>
    <property type="match status" value="1"/>
</dbReference>
<evidence type="ECO:0000256" key="1">
    <source>
        <dbReference type="ARBA" id="ARBA00004571"/>
    </source>
</evidence>
<dbReference type="NCBIfam" id="TIGR04056">
    <property type="entry name" value="OMP_RagA_SusC"/>
    <property type="match status" value="1"/>
</dbReference>